<evidence type="ECO:0000256" key="4">
    <source>
        <dbReference type="ARBA" id="ARBA00012151"/>
    </source>
</evidence>
<feature type="transmembrane region" description="Helical" evidence="13">
    <location>
        <begin position="9"/>
        <end position="26"/>
    </location>
</feature>
<evidence type="ECO:0000256" key="13">
    <source>
        <dbReference type="RuleBase" id="RU362022"/>
    </source>
</evidence>
<sequence>MMLCYEGKLSLYCFLGAMLSLVLFYGSESFWFERKQDLWTKVALATAYYVALNVIIRIRLNPRDYQIAVRAAFLGFVLSAGIVLFESAEEKYKAFGIYATLMALFHYSEYLGIAICNPKTLSTDSFILNHSIHYALAAAASWVEFLLEVQFVPEIKTFKVLWILGVLLCLAGESLRKIAMITASKNFSHIVQFERHNEHELVTHGVYSMMRHPSYVGWFYWSVGTQITLANPICFVIYAIASWKFFHDRILMEEITLLNFFGEEYIMYQERVPTGLPYIHGFRVEP</sequence>
<dbReference type="InterPro" id="IPR025770">
    <property type="entry name" value="PPMT_MeTrfase"/>
</dbReference>
<evidence type="ECO:0000256" key="5">
    <source>
        <dbReference type="ARBA" id="ARBA00022603"/>
    </source>
</evidence>
<accession>A0A182FRK2</accession>
<organism evidence="14 15">
    <name type="scientific">Anopheles albimanus</name>
    <name type="common">New world malaria mosquito</name>
    <dbReference type="NCBI Taxonomy" id="7167"/>
    <lineage>
        <taxon>Eukaryota</taxon>
        <taxon>Metazoa</taxon>
        <taxon>Ecdysozoa</taxon>
        <taxon>Arthropoda</taxon>
        <taxon>Hexapoda</taxon>
        <taxon>Insecta</taxon>
        <taxon>Pterygota</taxon>
        <taxon>Neoptera</taxon>
        <taxon>Endopterygota</taxon>
        <taxon>Diptera</taxon>
        <taxon>Nematocera</taxon>
        <taxon>Culicoidea</taxon>
        <taxon>Culicidae</taxon>
        <taxon>Anophelinae</taxon>
        <taxon>Anopheles</taxon>
    </lineage>
</organism>
<keyword evidence="5 13" id="KW-0489">Methyltransferase</keyword>
<keyword evidence="7 13" id="KW-0949">S-adenosyl-L-methionine</keyword>
<evidence type="ECO:0000256" key="6">
    <source>
        <dbReference type="ARBA" id="ARBA00022679"/>
    </source>
</evidence>
<feature type="transmembrane region" description="Helical" evidence="13">
    <location>
        <begin position="97"/>
        <end position="115"/>
    </location>
</feature>
<evidence type="ECO:0000313" key="14">
    <source>
        <dbReference type="EnsemblMetazoa" id="AALB009178-PA"/>
    </source>
</evidence>
<comment type="subcellular location">
    <subcellularLocation>
        <location evidence="13">Endoplasmic reticulum membrane</location>
        <topology evidence="13">Multi-pass membrane protein</topology>
    </subcellularLocation>
    <subcellularLocation>
        <location evidence="2">Membrane</location>
        <topology evidence="2">Multi-pass membrane protein</topology>
    </subcellularLocation>
</comment>
<dbReference type="KEGG" id="aali:118460959"/>
<feature type="transmembrane region" description="Helical" evidence="13">
    <location>
        <begin position="38"/>
        <end position="55"/>
    </location>
</feature>
<dbReference type="RefSeq" id="XP_035781627.1">
    <property type="nucleotide sequence ID" value="XM_035925734.1"/>
</dbReference>
<evidence type="ECO:0000256" key="1">
    <source>
        <dbReference type="ARBA" id="ARBA00001450"/>
    </source>
</evidence>
<dbReference type="Pfam" id="PF04140">
    <property type="entry name" value="ICMT"/>
    <property type="match status" value="1"/>
</dbReference>
<dbReference type="PANTHER" id="PTHR12714">
    <property type="entry name" value="PROTEIN-S ISOPRENYLCYSTEINE O-METHYLTRANSFERASE"/>
    <property type="match status" value="1"/>
</dbReference>
<keyword evidence="15" id="KW-1185">Reference proteome</keyword>
<feature type="transmembrane region" description="Helical" evidence="13">
    <location>
        <begin position="218"/>
        <end position="241"/>
    </location>
</feature>
<dbReference type="VEuPathDB" id="VectorBase:AALB009178"/>
<reference evidence="14" key="2">
    <citation type="submission" date="2022-08" db="UniProtKB">
        <authorList>
            <consortium name="EnsemblMetazoa"/>
        </authorList>
    </citation>
    <scope>IDENTIFICATION</scope>
    <source>
        <strain evidence="14">STECLA/ALBI9_A</strain>
    </source>
</reference>
<dbReference type="OrthoDB" id="422086at2759"/>
<dbReference type="InterPro" id="IPR007269">
    <property type="entry name" value="ICMT_MeTrfase"/>
</dbReference>
<dbReference type="VEuPathDB" id="VectorBase:AALB20_037109"/>
<dbReference type="GO" id="GO:0004671">
    <property type="term" value="F:protein C-terminal S-isoprenylcysteine carboxyl O-methyltransferase activity"/>
    <property type="evidence" value="ECO:0007669"/>
    <property type="project" value="UniProtKB-EC"/>
</dbReference>
<dbReference type="EC" id="2.1.1.100" evidence="4 13"/>
<name>A0A182FRK2_ANOAL</name>
<keyword evidence="13" id="KW-0256">Endoplasmic reticulum</keyword>
<feature type="transmembrane region" description="Helical" evidence="13">
    <location>
        <begin position="67"/>
        <end position="85"/>
    </location>
</feature>
<protein>
    <recommendedName>
        <fullName evidence="12 13">Protein-S-isoprenylcysteine O-methyltransferase</fullName>
        <ecNumber evidence="4 13">2.1.1.100</ecNumber>
    </recommendedName>
</protein>
<dbReference type="GO" id="GO:0032259">
    <property type="term" value="P:methylation"/>
    <property type="evidence" value="ECO:0007669"/>
    <property type="project" value="UniProtKB-KW"/>
</dbReference>
<evidence type="ECO:0000256" key="9">
    <source>
        <dbReference type="ARBA" id="ARBA00022989"/>
    </source>
</evidence>
<dbReference type="EnsemblMetazoa" id="AALB009178-RA">
    <property type="protein sequence ID" value="AALB009178-PA"/>
    <property type="gene ID" value="AALB009178"/>
</dbReference>
<dbReference type="GO" id="GO:0005789">
    <property type="term" value="C:endoplasmic reticulum membrane"/>
    <property type="evidence" value="ECO:0007669"/>
    <property type="project" value="UniProtKB-SubCell"/>
</dbReference>
<evidence type="ECO:0000256" key="8">
    <source>
        <dbReference type="ARBA" id="ARBA00022692"/>
    </source>
</evidence>
<keyword evidence="10 13" id="KW-0472">Membrane</keyword>
<proteinExistence type="inferred from homology"/>
<evidence type="ECO:0000256" key="7">
    <source>
        <dbReference type="ARBA" id="ARBA00022691"/>
    </source>
</evidence>
<dbReference type="GeneID" id="118460959"/>
<evidence type="ECO:0000256" key="12">
    <source>
        <dbReference type="ARBA" id="ARBA00023656"/>
    </source>
</evidence>
<evidence type="ECO:0000313" key="15">
    <source>
        <dbReference type="Proteomes" id="UP000069272"/>
    </source>
</evidence>
<evidence type="ECO:0000256" key="11">
    <source>
        <dbReference type="ARBA" id="ARBA00023572"/>
    </source>
</evidence>
<dbReference type="PROSITE" id="PS51564">
    <property type="entry name" value="SAM_ICMT"/>
    <property type="match status" value="1"/>
</dbReference>
<dbReference type="Proteomes" id="UP000069272">
    <property type="component" value="Chromosome 2R"/>
</dbReference>
<keyword evidence="8 13" id="KW-0812">Transmembrane</keyword>
<dbReference type="Gene3D" id="1.20.120.1630">
    <property type="match status" value="1"/>
</dbReference>
<dbReference type="PANTHER" id="PTHR12714:SF9">
    <property type="entry name" value="PROTEIN-S-ISOPRENYLCYSTEINE O-METHYLTRANSFERASE"/>
    <property type="match status" value="1"/>
</dbReference>
<comment type="similarity">
    <text evidence="3 13">Belongs to the class VI-like SAM-binding methyltransferase superfamily. Isoprenylcysteine carboxyl methyltransferase family.</text>
</comment>
<evidence type="ECO:0000256" key="2">
    <source>
        <dbReference type="ARBA" id="ARBA00004141"/>
    </source>
</evidence>
<comment type="catalytic activity">
    <reaction evidence="1 13">
        <text>[protein]-C-terminal S-[(2E,6E)-farnesyl]-L-cysteine + S-adenosyl-L-methionine = [protein]-C-terminal S-[(2E,6E)-farnesyl]-L-cysteine methyl ester + S-adenosyl-L-homocysteine</text>
        <dbReference type="Rhea" id="RHEA:21672"/>
        <dbReference type="Rhea" id="RHEA-COMP:12125"/>
        <dbReference type="Rhea" id="RHEA-COMP:12126"/>
        <dbReference type="ChEBI" id="CHEBI:57856"/>
        <dbReference type="ChEBI" id="CHEBI:59789"/>
        <dbReference type="ChEBI" id="CHEBI:90510"/>
        <dbReference type="ChEBI" id="CHEBI:90511"/>
        <dbReference type="EC" id="2.1.1.100"/>
    </reaction>
</comment>
<dbReference type="CTD" id="136030347"/>
<keyword evidence="6" id="KW-0808">Transferase</keyword>
<evidence type="ECO:0000256" key="3">
    <source>
        <dbReference type="ARBA" id="ARBA00009140"/>
    </source>
</evidence>
<comment type="function">
    <text evidence="11">Catalyzes the post-translational methylation of isoprenylated C-terminal cysteine residues.</text>
</comment>
<evidence type="ECO:0000256" key="10">
    <source>
        <dbReference type="ARBA" id="ARBA00023136"/>
    </source>
</evidence>
<reference evidence="14 15" key="1">
    <citation type="journal article" date="2017" name="G3 (Bethesda)">
        <title>The Physical Genome Mapping of Anopheles albimanus Corrected Scaffold Misassemblies and Identified Interarm Rearrangements in Genus Anopheles.</title>
        <authorList>
            <person name="Artemov G.N."/>
            <person name="Peery A.N."/>
            <person name="Jiang X."/>
            <person name="Tu Z."/>
            <person name="Stegniy V.N."/>
            <person name="Sharakhova M.V."/>
            <person name="Sharakhov I.V."/>
        </authorList>
    </citation>
    <scope>NUCLEOTIDE SEQUENCE [LARGE SCALE GENOMIC DNA]</scope>
    <source>
        <strain evidence="14 15">ALBI9_A</strain>
    </source>
</reference>
<keyword evidence="9 13" id="KW-1133">Transmembrane helix</keyword>
<dbReference type="STRING" id="7167.A0A182FRK2"/>
<dbReference type="AlphaFoldDB" id="A0A182FRK2"/>